<feature type="transmembrane region" description="Helical" evidence="1">
    <location>
        <begin position="257"/>
        <end position="277"/>
    </location>
</feature>
<dbReference type="PANTHER" id="PTHR38434">
    <property type="entry name" value="BLL2549 PROTEIN"/>
    <property type="match status" value="1"/>
</dbReference>
<feature type="transmembrane region" description="Helical" evidence="1">
    <location>
        <begin position="442"/>
        <end position="465"/>
    </location>
</feature>
<accession>A0ABR6BQS5</accession>
<feature type="transmembrane region" description="Helical" evidence="1">
    <location>
        <begin position="337"/>
        <end position="354"/>
    </location>
</feature>
<feature type="transmembrane region" description="Helical" evidence="1">
    <location>
        <begin position="566"/>
        <end position="584"/>
    </location>
</feature>
<feature type="transmembrane region" description="Helical" evidence="1">
    <location>
        <begin position="99"/>
        <end position="121"/>
    </location>
</feature>
<feature type="transmembrane region" description="Helical" evidence="1">
    <location>
        <begin position="283"/>
        <end position="305"/>
    </location>
</feature>
<keyword evidence="1" id="KW-0812">Transmembrane</keyword>
<evidence type="ECO:0000313" key="3">
    <source>
        <dbReference type="Proteomes" id="UP000517916"/>
    </source>
</evidence>
<reference evidence="2 3" key="1">
    <citation type="submission" date="2020-08" db="EMBL/GenBank/DDBJ databases">
        <title>Genomic Encyclopedia of Archaeal and Bacterial Type Strains, Phase II (KMG-II): from individual species to whole genera.</title>
        <authorList>
            <person name="Goeker M."/>
        </authorList>
    </citation>
    <scope>NUCLEOTIDE SEQUENCE [LARGE SCALE GENOMIC DNA]</scope>
    <source>
        <strain evidence="2 3">DSM 43850</strain>
    </source>
</reference>
<feature type="transmembrane region" description="Helical" evidence="1">
    <location>
        <begin position="159"/>
        <end position="180"/>
    </location>
</feature>
<dbReference type="RefSeq" id="WP_182839287.1">
    <property type="nucleotide sequence ID" value="NZ_BAAABQ010000022.1"/>
</dbReference>
<dbReference type="InterPro" id="IPR019286">
    <property type="entry name" value="DUF2339_TM"/>
</dbReference>
<feature type="transmembrane region" description="Helical" evidence="1">
    <location>
        <begin position="361"/>
        <end position="382"/>
    </location>
</feature>
<proteinExistence type="predicted"/>
<gene>
    <name evidence="2" type="ORF">BC739_006495</name>
</gene>
<feature type="transmembrane region" description="Helical" evidence="1">
    <location>
        <begin position="233"/>
        <end position="250"/>
    </location>
</feature>
<keyword evidence="1" id="KW-1133">Transmembrane helix</keyword>
<feature type="transmembrane region" description="Helical" evidence="1">
    <location>
        <begin position="477"/>
        <end position="502"/>
    </location>
</feature>
<dbReference type="PANTHER" id="PTHR38434:SF1">
    <property type="entry name" value="BLL2549 PROTEIN"/>
    <property type="match status" value="1"/>
</dbReference>
<evidence type="ECO:0000256" key="1">
    <source>
        <dbReference type="SAM" id="Phobius"/>
    </source>
</evidence>
<keyword evidence="3" id="KW-1185">Reference proteome</keyword>
<keyword evidence="1" id="KW-0472">Membrane</keyword>
<feature type="transmembrane region" description="Helical" evidence="1">
    <location>
        <begin position="541"/>
        <end position="560"/>
    </location>
</feature>
<feature type="transmembrane region" description="Helical" evidence="1">
    <location>
        <begin position="312"/>
        <end position="331"/>
    </location>
</feature>
<name>A0ABR6BQS5_9PSEU</name>
<organism evidence="2 3">
    <name type="scientific">Kutzneria viridogrisea</name>
    <dbReference type="NCBI Taxonomy" id="47990"/>
    <lineage>
        <taxon>Bacteria</taxon>
        <taxon>Bacillati</taxon>
        <taxon>Actinomycetota</taxon>
        <taxon>Actinomycetes</taxon>
        <taxon>Pseudonocardiales</taxon>
        <taxon>Pseudonocardiaceae</taxon>
        <taxon>Kutzneria</taxon>
    </lineage>
</organism>
<feature type="transmembrane region" description="Helical" evidence="1">
    <location>
        <begin position="186"/>
        <end position="204"/>
    </location>
</feature>
<dbReference type="Pfam" id="PF10101">
    <property type="entry name" value="DUF2339"/>
    <property type="match status" value="1"/>
</dbReference>
<feature type="transmembrane region" description="Helical" evidence="1">
    <location>
        <begin position="388"/>
        <end position="405"/>
    </location>
</feature>
<feature type="transmembrane region" description="Helical" evidence="1">
    <location>
        <begin position="508"/>
        <end position="529"/>
    </location>
</feature>
<evidence type="ECO:0000313" key="2">
    <source>
        <dbReference type="EMBL" id="MBA8929277.1"/>
    </source>
</evidence>
<sequence length="606" mass="61500">MTTPDPLAALAAELDQIGHRLYAVSQELRRQQQLAARPVAPPVQPMAPPPVMPAPVAPPAVMPAPQPVPPVVHYPTLPPAPPQESVYERLSKDGAGSKVLAWVGGAVTLFGMVLLLVLAVQRGWLGPLPRVLCGAGLGGVLVAAGLWVHRSPAGRAGAFALAATGFGVLYLDVVAATSLYEFLPNWAGLLVGLVVAAAGLALAARWDSQPLAAFVALGCAVCDPILTQGFTPLLVAFLIVLQVGALPVHLLRSWPGLALATGLPPLIGALFSTVSSLRQPADGHAIAAAALVAMLVGLVVAVITLRRRTEDAVPLVLMTTAPLTPMAAAVLLPRWEAAGLAGIVVLAMAGIALADRWLTRASTLIGTTVGALALVQATVIATDGATKAVLLVAEAAALAVLATVVRRREVVLASAILGAIGVLVGFGRVPPTLLLLGHPLDVVASGALLGALTLATAVLLPVAGVRSGLIGTATREPVPWVLAGLVGLYGAAGTVICCALLVSPDRTGFLFGHAVVTVSWTVGAVLLLLRGIASAALRATGLVLVGAAVLKLVLFDLAALDGMARVAAFLVAGLLLLLAGTRYARLVSGGRVITDESQGVTIQAQD</sequence>
<feature type="transmembrane region" description="Helical" evidence="1">
    <location>
        <begin position="410"/>
        <end position="430"/>
    </location>
</feature>
<dbReference type="EMBL" id="JACJID010000005">
    <property type="protein sequence ID" value="MBA8929277.1"/>
    <property type="molecule type" value="Genomic_DNA"/>
</dbReference>
<dbReference type="Proteomes" id="UP000517916">
    <property type="component" value="Unassembled WGS sequence"/>
</dbReference>
<protein>
    <submittedName>
        <fullName evidence="2">Membrane protein</fullName>
    </submittedName>
</protein>
<comment type="caution">
    <text evidence="2">The sequence shown here is derived from an EMBL/GenBank/DDBJ whole genome shotgun (WGS) entry which is preliminary data.</text>
</comment>
<feature type="transmembrane region" description="Helical" evidence="1">
    <location>
        <begin position="127"/>
        <end position="147"/>
    </location>
</feature>